<name>A0A0D7WA33_9FLAO</name>
<accession>A0A0D7WA33</accession>
<dbReference type="PATRIC" id="fig|1435349.4.peg.1978"/>
<proteinExistence type="predicted"/>
<reference evidence="1 2" key="1">
    <citation type="submission" date="2014-11" db="EMBL/GenBank/DDBJ databases">
        <title>Tamlana sedimentorum sp. nov., isolated from shallow sand sediments of the Sea of Japan.</title>
        <authorList>
            <person name="Romanenko L.A."/>
        </authorList>
    </citation>
    <scope>NUCLEOTIDE SEQUENCE [LARGE SCALE GENOMIC DNA]</scope>
    <source>
        <strain evidence="1 2">JCM 19808</strain>
    </source>
</reference>
<protein>
    <submittedName>
        <fullName evidence="1">Uncharacterized protein</fullName>
    </submittedName>
</protein>
<evidence type="ECO:0000313" key="2">
    <source>
        <dbReference type="Proteomes" id="UP000032578"/>
    </source>
</evidence>
<evidence type="ECO:0000313" key="1">
    <source>
        <dbReference type="EMBL" id="KJD36006.1"/>
    </source>
</evidence>
<dbReference type="AlphaFoldDB" id="A0A0D7WA33"/>
<gene>
    <name evidence="1" type="ORF">PW52_05140</name>
</gene>
<comment type="caution">
    <text evidence="1">The sequence shown here is derived from an EMBL/GenBank/DDBJ whole genome shotgun (WGS) entry which is preliminary data.</text>
</comment>
<organism evidence="1 2">
    <name type="scientific">Neotamlana sedimentorum</name>
    <dbReference type="NCBI Taxonomy" id="1435349"/>
    <lineage>
        <taxon>Bacteria</taxon>
        <taxon>Pseudomonadati</taxon>
        <taxon>Bacteroidota</taxon>
        <taxon>Flavobacteriia</taxon>
        <taxon>Flavobacteriales</taxon>
        <taxon>Flavobacteriaceae</taxon>
        <taxon>Neotamlana</taxon>
    </lineage>
</organism>
<sequence>MNGLLSKVEKGYCLADKSQRALSFNQEEGTLSVTIPDELKQPRVTVVVLEIEDTEAKVIDETIQQEENGAIKLPVSKCEFALDG</sequence>
<dbReference type="EMBL" id="JTDW01000004">
    <property type="protein sequence ID" value="KJD36006.1"/>
    <property type="molecule type" value="Genomic_DNA"/>
</dbReference>
<dbReference type="Proteomes" id="UP000032578">
    <property type="component" value="Unassembled WGS sequence"/>
</dbReference>
<dbReference type="STRING" id="1435349.PW52_05140"/>
<keyword evidence="2" id="KW-1185">Reference proteome</keyword>